<evidence type="ECO:0000256" key="1">
    <source>
        <dbReference type="ARBA" id="ARBA00005049"/>
    </source>
</evidence>
<evidence type="ECO:0000256" key="8">
    <source>
        <dbReference type="ARBA" id="ARBA00030686"/>
    </source>
</evidence>
<comment type="function">
    <text evidence="10">Catalyzes the synthesis of alpha-ribazole-5'-phosphate from nicotinate mononucleotide (NAMN) and 5,6-dimethylbenzimidazole (DMB).</text>
</comment>
<evidence type="ECO:0000256" key="7">
    <source>
        <dbReference type="ARBA" id="ARBA00022679"/>
    </source>
</evidence>
<keyword evidence="7 10" id="KW-0808">Transferase</keyword>
<evidence type="ECO:0000256" key="10">
    <source>
        <dbReference type="HAMAP-Rule" id="MF_00230"/>
    </source>
</evidence>
<accession>A0ABS9DAV7</accession>
<evidence type="ECO:0000256" key="4">
    <source>
        <dbReference type="ARBA" id="ARBA00015486"/>
    </source>
</evidence>
<comment type="pathway">
    <text evidence="1 10">Nucleoside biosynthesis; alpha-ribazole biosynthesis; alpha-ribazole from 5,6-dimethylbenzimidazole: step 1/2.</text>
</comment>
<dbReference type="EMBL" id="JAKGAS010000011">
    <property type="protein sequence ID" value="MCF2949864.1"/>
    <property type="molecule type" value="Genomic_DNA"/>
</dbReference>
<feature type="active site" description="Proton acceptor" evidence="10">
    <location>
        <position position="333"/>
    </location>
</feature>
<dbReference type="GO" id="GO:0008939">
    <property type="term" value="F:nicotinate-nucleotide-dimethylbenzimidazole phosphoribosyltransferase activity"/>
    <property type="evidence" value="ECO:0007669"/>
    <property type="project" value="UniProtKB-EC"/>
</dbReference>
<reference evidence="11 12" key="1">
    <citation type="submission" date="2022-01" db="EMBL/GenBank/DDBJ databases">
        <title>Paraglaciecola sp. G1-23.</title>
        <authorList>
            <person name="Jin M.S."/>
            <person name="Han D.M."/>
            <person name="Kim H.M."/>
            <person name="Jeon C.O."/>
        </authorList>
    </citation>
    <scope>NUCLEOTIDE SEQUENCE [LARGE SCALE GENOMIC DNA]</scope>
    <source>
        <strain evidence="11 12">G1-23</strain>
    </source>
</reference>
<proteinExistence type="inferred from homology"/>
<gene>
    <name evidence="10 11" type="primary">cobT</name>
    <name evidence="11" type="ORF">L0668_17225</name>
</gene>
<dbReference type="Gene3D" id="1.10.1610.10">
    <property type="match status" value="1"/>
</dbReference>
<evidence type="ECO:0000313" key="11">
    <source>
        <dbReference type="EMBL" id="MCF2949864.1"/>
    </source>
</evidence>
<organism evidence="11 12">
    <name type="scientific">Paraglaciecola algarum</name>
    <dbReference type="NCBI Taxonomy" id="3050085"/>
    <lineage>
        <taxon>Bacteria</taxon>
        <taxon>Pseudomonadati</taxon>
        <taxon>Pseudomonadota</taxon>
        <taxon>Gammaproteobacteria</taxon>
        <taxon>Alteromonadales</taxon>
        <taxon>Alteromonadaceae</taxon>
        <taxon>Paraglaciecola</taxon>
    </lineage>
</organism>
<dbReference type="Proteomes" id="UP001521137">
    <property type="component" value="Unassembled WGS sequence"/>
</dbReference>
<comment type="catalytic activity">
    <reaction evidence="9 10">
        <text>5,6-dimethylbenzimidazole + nicotinate beta-D-ribonucleotide = alpha-ribazole 5'-phosphate + nicotinate + H(+)</text>
        <dbReference type="Rhea" id="RHEA:11196"/>
        <dbReference type="ChEBI" id="CHEBI:15378"/>
        <dbReference type="ChEBI" id="CHEBI:15890"/>
        <dbReference type="ChEBI" id="CHEBI:32544"/>
        <dbReference type="ChEBI" id="CHEBI:57502"/>
        <dbReference type="ChEBI" id="CHEBI:57918"/>
        <dbReference type="EC" id="2.4.2.21"/>
    </reaction>
</comment>
<dbReference type="Pfam" id="PF02277">
    <property type="entry name" value="DBI_PRT"/>
    <property type="match status" value="1"/>
</dbReference>
<comment type="caution">
    <text evidence="11">The sequence shown here is derived from an EMBL/GenBank/DDBJ whole genome shotgun (WGS) entry which is preliminary data.</text>
</comment>
<comment type="similarity">
    <text evidence="2 10">Belongs to the CobT family.</text>
</comment>
<protein>
    <recommendedName>
        <fullName evidence="4 10">Nicotinate-nucleotide--dimethylbenzimidazole phosphoribosyltransferase</fullName>
        <shortName evidence="10">NN:DBI PRT</shortName>
        <ecNumber evidence="3 10">2.4.2.21</ecNumber>
    </recommendedName>
    <alternativeName>
        <fullName evidence="8 10">N(1)-alpha-phosphoribosyltransferase</fullName>
    </alternativeName>
</protein>
<dbReference type="HAMAP" id="MF_00230">
    <property type="entry name" value="CobT"/>
    <property type="match status" value="1"/>
</dbReference>
<dbReference type="Gene3D" id="3.40.50.10210">
    <property type="match status" value="1"/>
</dbReference>
<dbReference type="SUPFAM" id="SSF52733">
    <property type="entry name" value="Nicotinate mononucleotide:5,6-dimethylbenzimidazole phosphoribosyltransferase (CobT)"/>
    <property type="match status" value="1"/>
</dbReference>
<keyword evidence="6 10" id="KW-0328">Glycosyltransferase</keyword>
<evidence type="ECO:0000256" key="2">
    <source>
        <dbReference type="ARBA" id="ARBA00007110"/>
    </source>
</evidence>
<dbReference type="EC" id="2.4.2.21" evidence="3 10"/>
<evidence type="ECO:0000256" key="9">
    <source>
        <dbReference type="ARBA" id="ARBA00047340"/>
    </source>
</evidence>
<dbReference type="CDD" id="cd02439">
    <property type="entry name" value="DMB-PRT_CobT"/>
    <property type="match status" value="1"/>
</dbReference>
<dbReference type="InterPro" id="IPR017846">
    <property type="entry name" value="Nict_dMeBzImd_PRibTrfase_bact"/>
</dbReference>
<evidence type="ECO:0000256" key="3">
    <source>
        <dbReference type="ARBA" id="ARBA00011991"/>
    </source>
</evidence>
<dbReference type="InterPro" id="IPR003200">
    <property type="entry name" value="Nict_dMeBzImd_PRibTrfase"/>
</dbReference>
<dbReference type="RefSeq" id="WP_235313963.1">
    <property type="nucleotide sequence ID" value="NZ_JAKGAS010000011.1"/>
</dbReference>
<dbReference type="NCBIfam" id="TIGR03160">
    <property type="entry name" value="cobT_DBIPRT"/>
    <property type="match status" value="1"/>
</dbReference>
<keyword evidence="12" id="KW-1185">Reference proteome</keyword>
<sequence length="364" mass="38529">MNSAKHSALDPKYWHIPKLDNSTLDKIKHRIDNKTKPLGALGKLEALAQSIALIQGQQTHSVTQIDINQPCILIFAADHGIAQHPISIAPREVTGQMVLNFLAGGAAINCFCRTSDVQLKVIDAGVLTPVTQTHADFIQQSVAAGTQDFSVAAAMTAAQLEQALVYGQTVAQQQIDNGSNLIGFGEMGIGNTTSASALLSVLTGLPANQTAGKGTGIDAQQLSRKIDLIDLSMQRVEQIYGQLPLTPIQALQEVGGFEIAQIVGAMLTTARAGKTIIVDGFIVSIAALLSCQIQANARDFMIFAHSSAEQAHSLVLDQLKATPLLNLDMRLGEGTGAALAVPLIRAAAEFYNNMATFESAQVNV</sequence>
<evidence type="ECO:0000313" key="12">
    <source>
        <dbReference type="Proteomes" id="UP001521137"/>
    </source>
</evidence>
<keyword evidence="5 10" id="KW-0169">Cobalamin biosynthesis</keyword>
<name>A0ABS9DAV7_9ALTE</name>
<dbReference type="InterPro" id="IPR036087">
    <property type="entry name" value="Nict_dMeBzImd_PRibTrfase_sf"/>
</dbReference>
<dbReference type="NCBIfam" id="NF000996">
    <property type="entry name" value="PRK00105.1"/>
    <property type="match status" value="1"/>
</dbReference>
<dbReference type="InterPro" id="IPR023195">
    <property type="entry name" value="Nict_dMeBzImd_PRibTrfase_N"/>
</dbReference>
<dbReference type="PANTHER" id="PTHR43463">
    <property type="entry name" value="NICOTINATE-NUCLEOTIDE--DIMETHYLBENZIMIDAZOLE PHOSPHORIBOSYLTRANSFERASE"/>
    <property type="match status" value="1"/>
</dbReference>
<evidence type="ECO:0000256" key="5">
    <source>
        <dbReference type="ARBA" id="ARBA00022573"/>
    </source>
</evidence>
<dbReference type="PANTHER" id="PTHR43463:SF1">
    <property type="entry name" value="NICOTINATE-NUCLEOTIDE--DIMETHYLBENZIMIDAZOLE PHOSPHORIBOSYLTRANSFERASE"/>
    <property type="match status" value="1"/>
</dbReference>
<evidence type="ECO:0000256" key="6">
    <source>
        <dbReference type="ARBA" id="ARBA00022676"/>
    </source>
</evidence>